<organism evidence="5 7">
    <name type="scientific">Bifidobacterium gallicum DSM 20093 = LMG 11596</name>
    <dbReference type="NCBI Taxonomy" id="561180"/>
    <lineage>
        <taxon>Bacteria</taxon>
        <taxon>Bacillati</taxon>
        <taxon>Actinomycetota</taxon>
        <taxon>Actinomycetes</taxon>
        <taxon>Bifidobacteriales</taxon>
        <taxon>Bifidobacteriaceae</taxon>
        <taxon>Bifidobacterium</taxon>
    </lineage>
</organism>
<evidence type="ECO:0000313" key="8">
    <source>
        <dbReference type="Proteomes" id="UP000029074"/>
    </source>
</evidence>
<comment type="caution">
    <text evidence="5">The sequence shown here is derived from an EMBL/GenBank/DDBJ whole genome shotgun (WGS) entry which is preliminary data.</text>
</comment>
<accession>D1NUZ8</accession>
<evidence type="ECO:0000313" key="6">
    <source>
        <dbReference type="EMBL" id="KFI59615.1"/>
    </source>
</evidence>
<dbReference type="InterPro" id="IPR023296">
    <property type="entry name" value="Glyco_hydro_beta-prop_sf"/>
</dbReference>
<dbReference type="GO" id="GO:0046556">
    <property type="term" value="F:alpha-L-arabinofuranosidase activity"/>
    <property type="evidence" value="ECO:0007669"/>
    <property type="project" value="UniProtKB-EC"/>
</dbReference>
<dbReference type="AlphaFoldDB" id="D1NUZ8"/>
<name>D1NUZ8_9BIFI</name>
<evidence type="ECO:0000313" key="5">
    <source>
        <dbReference type="EMBL" id="EFA22649.1"/>
    </source>
</evidence>
<dbReference type="SUPFAM" id="SSF75005">
    <property type="entry name" value="Arabinanase/levansucrase/invertase"/>
    <property type="match status" value="2"/>
</dbReference>
<keyword evidence="2 5" id="KW-0378">Hydrolase</keyword>
<protein>
    <submittedName>
        <fullName evidence="5">Glycosyl hydrolase, family 43</fullName>
        <ecNumber evidence="6">3.2.1.37</ecNumber>
        <ecNumber evidence="6">3.2.1.55</ecNumber>
    </submittedName>
</protein>
<dbReference type="EMBL" id="JGYW01000002">
    <property type="protein sequence ID" value="KFI59615.1"/>
    <property type="molecule type" value="Genomic_DNA"/>
</dbReference>
<evidence type="ECO:0000256" key="2">
    <source>
        <dbReference type="ARBA" id="ARBA00022801"/>
    </source>
</evidence>
<dbReference type="InterPro" id="IPR006710">
    <property type="entry name" value="Glyco_hydro_43"/>
</dbReference>
<reference evidence="6 8" key="2">
    <citation type="submission" date="2014-03" db="EMBL/GenBank/DDBJ databases">
        <title>Genomics of Bifidobacteria.</title>
        <authorList>
            <person name="Ventura M."/>
            <person name="Milani C."/>
            <person name="Lugli G.A."/>
        </authorList>
    </citation>
    <scope>NUCLEOTIDE SEQUENCE [LARGE SCALE GENOMIC DNA]</scope>
    <source>
        <strain evidence="6 8">LMG 11596</strain>
    </source>
</reference>
<evidence type="ECO:0000256" key="1">
    <source>
        <dbReference type="ARBA" id="ARBA00009865"/>
    </source>
</evidence>
<dbReference type="Gene3D" id="2.115.10.20">
    <property type="entry name" value="Glycosyl hydrolase domain, family 43"/>
    <property type="match status" value="2"/>
</dbReference>
<dbReference type="OrthoDB" id="9801455at2"/>
<sequence length="623" mass="69188">MDSLFTIDNPVLAGMYPDPSWIWDAPNTRVALVNSSFEMSPGLPIHVSQDLQHWELLGSAIDDAMAERLLLRFVPDSGGIFAPTLRRIGNGYAIACTVANIDFQAARDAGCDVEEIMEAEGNFVITADRLEGPWHGPFWVRGANGIDPDLFEDIDGSVWWTQTRPSVDPRWEGNTQVWTQQINPVTWQLQPDADDYGPFSRTVIWEGFGIEAVWAEGPHLFRHGPYVYLMTAEGGTSFDHSEMLMRTLAPEGFAAALAEFPSVRLISHHADSCDTDLTADSPYVMRAAIKDDAEQTSSPLSPDRPSDPSLPARKTDTLRAVEDVDGKEEMETEDGARADTCRLERTVYTDRNRLFHPDKKNPILTHRHLGSDERVQCVGHADVLCHPTLGWWLVALGSPQTPCEDGSHLNFLGRQSYLYPVKWDRDPQPSVASDNNTIDDPGWLVGRYNLGRLVESLTIDTDADAVADVVIEEGPDTWRILDLTITPQRGADWMSLRCDDSVLWHRLESDRTVIVLPSDCDITLRQNNLHHVIIQPPVAQDDGSLCVTWRVVNGAHIDDRMVTLPDNPEGCLVAVFADGRLGLGLMADEELESVLMLDDIDARFLSTEWSGGFVGCLVGRALS</sequence>
<gene>
    <name evidence="6" type="ORF">BGLCM_0283</name>
    <name evidence="5" type="ORF">BIFGAL_03676</name>
</gene>
<reference evidence="5 7" key="1">
    <citation type="submission" date="2009-11" db="EMBL/GenBank/DDBJ databases">
        <authorList>
            <person name="Weinstock G."/>
            <person name="Sodergren E."/>
            <person name="Clifton S."/>
            <person name="Fulton L."/>
            <person name="Fulton B."/>
            <person name="Courtney L."/>
            <person name="Fronick C."/>
            <person name="Harrison M."/>
            <person name="Strong C."/>
            <person name="Farmer C."/>
            <person name="Delahaunty K."/>
            <person name="Markovic C."/>
            <person name="Hall O."/>
            <person name="Minx P."/>
            <person name="Tomlinson C."/>
            <person name="Mitreva M."/>
            <person name="Nelson J."/>
            <person name="Hou S."/>
            <person name="Wollam A."/>
            <person name="Pepin K.H."/>
            <person name="Johnson M."/>
            <person name="Bhonagiri V."/>
            <person name="Nash W.E."/>
            <person name="Warren W."/>
            <person name="Chinwalla A."/>
            <person name="Mardis E.R."/>
            <person name="Wilson R.K."/>
        </authorList>
    </citation>
    <scope>NUCLEOTIDE SEQUENCE [LARGE SCALE GENOMIC DNA]</scope>
    <source>
        <strain evidence="5 7">DSM 20093</strain>
    </source>
</reference>
<dbReference type="EMBL" id="ABXB03000003">
    <property type="protein sequence ID" value="EFA22649.1"/>
    <property type="molecule type" value="Genomic_DNA"/>
</dbReference>
<evidence type="ECO:0000256" key="4">
    <source>
        <dbReference type="SAM" id="MobiDB-lite"/>
    </source>
</evidence>
<feature type="compositionally biased region" description="Basic and acidic residues" evidence="4">
    <location>
        <begin position="313"/>
        <end position="335"/>
    </location>
</feature>
<dbReference type="InterPro" id="IPR051795">
    <property type="entry name" value="Glycosyl_Hydrlase_43"/>
</dbReference>
<dbReference type="EC" id="3.2.1.37" evidence="6"/>
<dbReference type="PANTHER" id="PTHR42812">
    <property type="entry name" value="BETA-XYLOSIDASE"/>
    <property type="match status" value="1"/>
</dbReference>
<dbReference type="Proteomes" id="UP000003656">
    <property type="component" value="Unassembled WGS sequence"/>
</dbReference>
<dbReference type="Proteomes" id="UP000029074">
    <property type="component" value="Unassembled WGS sequence"/>
</dbReference>
<dbReference type="GO" id="GO:0005975">
    <property type="term" value="P:carbohydrate metabolic process"/>
    <property type="evidence" value="ECO:0007669"/>
    <property type="project" value="InterPro"/>
</dbReference>
<keyword evidence="3 6" id="KW-0326">Glycosidase</keyword>
<keyword evidence="8" id="KW-1185">Reference proteome</keyword>
<dbReference type="EC" id="3.2.1.55" evidence="6"/>
<feature type="compositionally biased region" description="Low complexity" evidence="4">
    <location>
        <begin position="297"/>
        <end position="311"/>
    </location>
</feature>
<dbReference type="GO" id="GO:0009044">
    <property type="term" value="F:xylan 1,4-beta-xylosidase activity"/>
    <property type="evidence" value="ECO:0007669"/>
    <property type="project" value="UniProtKB-EC"/>
</dbReference>
<comment type="similarity">
    <text evidence="1">Belongs to the glycosyl hydrolase 43 family.</text>
</comment>
<proteinExistence type="inferred from homology"/>
<dbReference type="eggNOG" id="COG3507">
    <property type="taxonomic scope" value="Bacteria"/>
</dbReference>
<dbReference type="Pfam" id="PF04616">
    <property type="entry name" value="Glyco_hydro_43"/>
    <property type="match status" value="1"/>
</dbReference>
<dbReference type="STRING" id="561180.BIFGAL_03676"/>
<evidence type="ECO:0000313" key="7">
    <source>
        <dbReference type="Proteomes" id="UP000003656"/>
    </source>
</evidence>
<dbReference type="RefSeq" id="WP_006295127.1">
    <property type="nucleotide sequence ID" value="NZ_ABXB03000003.1"/>
</dbReference>
<evidence type="ECO:0000256" key="3">
    <source>
        <dbReference type="ARBA" id="ARBA00023295"/>
    </source>
</evidence>
<feature type="region of interest" description="Disordered" evidence="4">
    <location>
        <begin position="292"/>
        <end position="335"/>
    </location>
</feature>
<dbReference type="PANTHER" id="PTHR42812:SF12">
    <property type="entry name" value="BETA-XYLOSIDASE-RELATED"/>
    <property type="match status" value="1"/>
</dbReference>